<sequence>MQFPTPGREDGGQEALIGSASGLDLSPRGRPGRVTPVAAMRFHLKWTLGGDLYRSALSPLGNMDLSVPPQWRLALKLRARWALLAHGTVAFFPPVAFSPAFPCSFCTPFPVAPRQHA</sequence>
<dbReference type="AlphaFoldDB" id="A0A8H6NGV5"/>
<feature type="region of interest" description="Disordered" evidence="1">
    <location>
        <begin position="1"/>
        <end position="30"/>
    </location>
</feature>
<dbReference type="EMBL" id="WIGO01000070">
    <property type="protein sequence ID" value="KAF6832398.1"/>
    <property type="molecule type" value="Genomic_DNA"/>
</dbReference>
<evidence type="ECO:0000256" key="1">
    <source>
        <dbReference type="SAM" id="MobiDB-lite"/>
    </source>
</evidence>
<organism evidence="2 3">
    <name type="scientific">Colletotrichum plurivorum</name>
    <dbReference type="NCBI Taxonomy" id="2175906"/>
    <lineage>
        <taxon>Eukaryota</taxon>
        <taxon>Fungi</taxon>
        <taxon>Dikarya</taxon>
        <taxon>Ascomycota</taxon>
        <taxon>Pezizomycotina</taxon>
        <taxon>Sordariomycetes</taxon>
        <taxon>Hypocreomycetidae</taxon>
        <taxon>Glomerellales</taxon>
        <taxon>Glomerellaceae</taxon>
        <taxon>Colletotrichum</taxon>
        <taxon>Colletotrichum orchidearum species complex</taxon>
    </lineage>
</organism>
<dbReference type="Proteomes" id="UP000654918">
    <property type="component" value="Unassembled WGS sequence"/>
</dbReference>
<keyword evidence="3" id="KW-1185">Reference proteome</keyword>
<accession>A0A8H6NGV5</accession>
<evidence type="ECO:0000313" key="3">
    <source>
        <dbReference type="Proteomes" id="UP000654918"/>
    </source>
</evidence>
<gene>
    <name evidence="2" type="ORF">CPLU01_06223</name>
</gene>
<protein>
    <submittedName>
        <fullName evidence="2">Uncharacterized protein</fullName>
    </submittedName>
</protein>
<evidence type="ECO:0000313" key="2">
    <source>
        <dbReference type="EMBL" id="KAF6832398.1"/>
    </source>
</evidence>
<proteinExistence type="predicted"/>
<name>A0A8H6NGV5_9PEZI</name>
<comment type="caution">
    <text evidence="2">The sequence shown here is derived from an EMBL/GenBank/DDBJ whole genome shotgun (WGS) entry which is preliminary data.</text>
</comment>
<reference evidence="2" key="1">
    <citation type="journal article" date="2020" name="Phytopathology">
        <title>Genome Sequence Resources of Colletotrichum truncatum, C. plurivorum, C. musicola, and C. sojae: Four Species Pathogenic to Soybean (Glycine max).</title>
        <authorList>
            <person name="Rogerio F."/>
            <person name="Boufleur T.R."/>
            <person name="Ciampi-Guillardi M."/>
            <person name="Sukno S.A."/>
            <person name="Thon M.R."/>
            <person name="Massola Junior N.S."/>
            <person name="Baroncelli R."/>
        </authorList>
    </citation>
    <scope>NUCLEOTIDE SEQUENCE</scope>
    <source>
        <strain evidence="2">LFN00145</strain>
    </source>
</reference>